<dbReference type="InterPro" id="IPR050298">
    <property type="entry name" value="Gram-neg_bact_OMP"/>
</dbReference>
<dbReference type="InterPro" id="IPR023614">
    <property type="entry name" value="Porin_dom_sf"/>
</dbReference>
<keyword evidence="3" id="KW-0813">Transport</keyword>
<keyword evidence="8" id="KW-0626">Porin</keyword>
<keyword evidence="6 11" id="KW-0732">Signal</keyword>
<keyword evidence="5" id="KW-0812">Transmembrane</keyword>
<dbReference type="Pfam" id="PF13609">
    <property type="entry name" value="Porin_4"/>
    <property type="match status" value="1"/>
</dbReference>
<keyword evidence="4" id="KW-1134">Transmembrane beta strand</keyword>
<dbReference type="PRINTS" id="PR00182">
    <property type="entry name" value="ECOLNEIPORIN"/>
</dbReference>
<keyword evidence="7" id="KW-0406">Ion transport</keyword>
<comment type="subcellular location">
    <subcellularLocation>
        <location evidence="1">Cell outer membrane</location>
        <topology evidence="1">Multi-pass membrane protein</topology>
    </subcellularLocation>
</comment>
<evidence type="ECO:0000313" key="13">
    <source>
        <dbReference type="EMBL" id="NPT62628.1"/>
    </source>
</evidence>
<dbReference type="InterPro" id="IPR001702">
    <property type="entry name" value="Porin_Gram-ve"/>
</dbReference>
<evidence type="ECO:0000256" key="6">
    <source>
        <dbReference type="ARBA" id="ARBA00022729"/>
    </source>
</evidence>
<evidence type="ECO:0000256" key="1">
    <source>
        <dbReference type="ARBA" id="ARBA00004571"/>
    </source>
</evidence>
<dbReference type="PRINTS" id="PR00184">
    <property type="entry name" value="NEISSPPORIN"/>
</dbReference>
<sequence>MIRKCIGPAFLSSIVSVPAFSQSSVTLYGVIDAGITYTNNSAGHSLWQTQSSIAQGSRWGLKGTENLGSGVKAIFQLENGLNVFNGKMSQGGLEFGRQAYVGLASQTMGTLTLGRQYDPFVDIIQPLTFNSSGALFSRPSDIDNSNNGFRVNDAVKYVTPTWNGLSVEAMYALGGVAGSFGRNSTISAGASYSNGGLYLGAAYFYAKNPASQFPEGNFQPGAAKPGVSNGLGAFGYVGSPSNMQTFGVGGTYIVGQARIGLDFTNVRFQDSNGLQGNTVRFGNYEVWAQYYVTSATTLGGGYTFTDGKVDFNGAKPKYSQFNLMADYFISKRTDVYLMGIYQKAFGGANADIYQGVAGQQSSTRSQIVGRIGIRHKF</sequence>
<dbReference type="InterPro" id="IPR002299">
    <property type="entry name" value="Porin_Neis"/>
</dbReference>
<proteinExistence type="predicted"/>
<feature type="domain" description="Porin" evidence="12">
    <location>
        <begin position="14"/>
        <end position="338"/>
    </location>
</feature>
<dbReference type="GO" id="GO:0034220">
    <property type="term" value="P:monoatomic ion transmembrane transport"/>
    <property type="evidence" value="ECO:0007669"/>
    <property type="project" value="InterPro"/>
</dbReference>
<name>A0A972NZA9_9BURK</name>
<evidence type="ECO:0000256" key="11">
    <source>
        <dbReference type="SAM" id="SignalP"/>
    </source>
</evidence>
<evidence type="ECO:0000256" key="8">
    <source>
        <dbReference type="ARBA" id="ARBA00023114"/>
    </source>
</evidence>
<gene>
    <name evidence="13" type="ORF">GNZ13_51225</name>
</gene>
<dbReference type="GO" id="GO:0015288">
    <property type="term" value="F:porin activity"/>
    <property type="evidence" value="ECO:0007669"/>
    <property type="project" value="UniProtKB-KW"/>
</dbReference>
<dbReference type="Proteomes" id="UP000655523">
    <property type="component" value="Unassembled WGS sequence"/>
</dbReference>
<comment type="caution">
    <text evidence="13">The sequence shown here is derived from an EMBL/GenBank/DDBJ whole genome shotgun (WGS) entry which is preliminary data.</text>
</comment>
<dbReference type="GO" id="GO:0046930">
    <property type="term" value="C:pore complex"/>
    <property type="evidence" value="ECO:0007669"/>
    <property type="project" value="UniProtKB-KW"/>
</dbReference>
<accession>A0A972NZA9</accession>
<evidence type="ECO:0000313" key="14">
    <source>
        <dbReference type="Proteomes" id="UP000655523"/>
    </source>
</evidence>
<keyword evidence="10" id="KW-0998">Cell outer membrane</keyword>
<keyword evidence="14" id="KW-1185">Reference proteome</keyword>
<evidence type="ECO:0000256" key="3">
    <source>
        <dbReference type="ARBA" id="ARBA00022448"/>
    </source>
</evidence>
<evidence type="ECO:0000256" key="10">
    <source>
        <dbReference type="ARBA" id="ARBA00023237"/>
    </source>
</evidence>
<evidence type="ECO:0000256" key="4">
    <source>
        <dbReference type="ARBA" id="ARBA00022452"/>
    </source>
</evidence>
<dbReference type="AlphaFoldDB" id="A0A972NZA9"/>
<organism evidence="13 14">
    <name type="scientific">Paraburkholderia elongata</name>
    <dbReference type="NCBI Taxonomy" id="2675747"/>
    <lineage>
        <taxon>Bacteria</taxon>
        <taxon>Pseudomonadati</taxon>
        <taxon>Pseudomonadota</taxon>
        <taxon>Betaproteobacteria</taxon>
        <taxon>Burkholderiales</taxon>
        <taxon>Burkholderiaceae</taxon>
        <taxon>Paraburkholderia</taxon>
    </lineage>
</organism>
<evidence type="ECO:0000256" key="7">
    <source>
        <dbReference type="ARBA" id="ARBA00023065"/>
    </source>
</evidence>
<feature type="chain" id="PRO_5036810385" evidence="11">
    <location>
        <begin position="22"/>
        <end position="377"/>
    </location>
</feature>
<dbReference type="CDD" id="cd00342">
    <property type="entry name" value="gram_neg_porins"/>
    <property type="match status" value="1"/>
</dbReference>
<dbReference type="PANTHER" id="PTHR34501">
    <property type="entry name" value="PROTEIN YDDL-RELATED"/>
    <property type="match status" value="1"/>
</dbReference>
<keyword evidence="9" id="KW-0472">Membrane</keyword>
<dbReference type="PANTHER" id="PTHR34501:SF9">
    <property type="entry name" value="MAJOR OUTER MEMBRANE PROTEIN P.IA"/>
    <property type="match status" value="1"/>
</dbReference>
<comment type="subunit">
    <text evidence="2">Homotrimer.</text>
</comment>
<dbReference type="Gene3D" id="2.40.160.10">
    <property type="entry name" value="Porin"/>
    <property type="match status" value="1"/>
</dbReference>
<evidence type="ECO:0000256" key="9">
    <source>
        <dbReference type="ARBA" id="ARBA00023136"/>
    </source>
</evidence>
<protein>
    <submittedName>
        <fullName evidence="13">Porin</fullName>
    </submittedName>
</protein>
<feature type="signal peptide" evidence="11">
    <location>
        <begin position="1"/>
        <end position="21"/>
    </location>
</feature>
<dbReference type="SUPFAM" id="SSF56935">
    <property type="entry name" value="Porins"/>
    <property type="match status" value="1"/>
</dbReference>
<reference evidence="13 14" key="1">
    <citation type="submission" date="2019-11" db="EMBL/GenBank/DDBJ databases">
        <title>Metabolism of dissolved organic matter in forest soils.</title>
        <authorList>
            <person name="Cyle K.T."/>
            <person name="Wilhelm R.C."/>
            <person name="Martinez C.E."/>
        </authorList>
    </citation>
    <scope>NUCLEOTIDE SEQUENCE [LARGE SCALE GENOMIC DNA]</scope>
    <source>
        <strain evidence="13 14">5N</strain>
    </source>
</reference>
<evidence type="ECO:0000256" key="5">
    <source>
        <dbReference type="ARBA" id="ARBA00022692"/>
    </source>
</evidence>
<dbReference type="EMBL" id="WOEZ01000349">
    <property type="protein sequence ID" value="NPT62628.1"/>
    <property type="molecule type" value="Genomic_DNA"/>
</dbReference>
<dbReference type="GO" id="GO:0009279">
    <property type="term" value="C:cell outer membrane"/>
    <property type="evidence" value="ECO:0007669"/>
    <property type="project" value="UniProtKB-SubCell"/>
</dbReference>
<dbReference type="RefSeq" id="WP_172179089.1">
    <property type="nucleotide sequence ID" value="NZ_WOEZ01000349.1"/>
</dbReference>
<evidence type="ECO:0000256" key="2">
    <source>
        <dbReference type="ARBA" id="ARBA00011233"/>
    </source>
</evidence>
<evidence type="ECO:0000259" key="12">
    <source>
        <dbReference type="Pfam" id="PF13609"/>
    </source>
</evidence>
<dbReference type="InterPro" id="IPR033900">
    <property type="entry name" value="Gram_neg_porin_domain"/>
</dbReference>